<protein>
    <submittedName>
        <fullName evidence="1">Uncharacterized protein</fullName>
    </submittedName>
</protein>
<name>A0A4Y2RBL4_ARAVE</name>
<keyword evidence="2" id="KW-1185">Reference proteome</keyword>
<sequence>MSVDINFEETITVTVQQESFLANERNKTRLIQLLTQKMVVEGIETRVATGDSDTYIVRYGLEKETSHPTLAVIGADVDLNVLLIALAPTESGIYFMKPGKGKVKAKIFSTRKLQKELSFAQTILLLHAFSGCDATSKIYRKSKTSIVNLFKNQLSQMKNIADIFYNPSSTLDAISQAGEKMFLAIYKAPANEQNLINHRYAAFLKSSIRVKYNLSSIPPTKGTLEQHSFRVYLQIQQWSGHEETMDPYSQ</sequence>
<dbReference type="AlphaFoldDB" id="A0A4Y2RBL4"/>
<dbReference type="OrthoDB" id="6781249at2759"/>
<dbReference type="Proteomes" id="UP000499080">
    <property type="component" value="Unassembled WGS sequence"/>
</dbReference>
<proteinExistence type="predicted"/>
<organism evidence="1 2">
    <name type="scientific">Araneus ventricosus</name>
    <name type="common">Orbweaver spider</name>
    <name type="synonym">Epeira ventricosa</name>
    <dbReference type="NCBI Taxonomy" id="182803"/>
    <lineage>
        <taxon>Eukaryota</taxon>
        <taxon>Metazoa</taxon>
        <taxon>Ecdysozoa</taxon>
        <taxon>Arthropoda</taxon>
        <taxon>Chelicerata</taxon>
        <taxon>Arachnida</taxon>
        <taxon>Araneae</taxon>
        <taxon>Araneomorphae</taxon>
        <taxon>Entelegynae</taxon>
        <taxon>Araneoidea</taxon>
        <taxon>Araneidae</taxon>
        <taxon>Araneus</taxon>
    </lineage>
</organism>
<accession>A0A4Y2RBL4</accession>
<evidence type="ECO:0000313" key="1">
    <source>
        <dbReference type="EMBL" id="GBN72185.1"/>
    </source>
</evidence>
<reference evidence="1 2" key="1">
    <citation type="journal article" date="2019" name="Sci. Rep.">
        <title>Orb-weaving spider Araneus ventricosus genome elucidates the spidroin gene catalogue.</title>
        <authorList>
            <person name="Kono N."/>
            <person name="Nakamura H."/>
            <person name="Ohtoshi R."/>
            <person name="Moran D.A.P."/>
            <person name="Shinohara A."/>
            <person name="Yoshida Y."/>
            <person name="Fujiwara M."/>
            <person name="Mori M."/>
            <person name="Tomita M."/>
            <person name="Arakawa K."/>
        </authorList>
    </citation>
    <scope>NUCLEOTIDE SEQUENCE [LARGE SCALE GENOMIC DNA]</scope>
</reference>
<gene>
    <name evidence="1" type="ORF">AVEN_3675_1</name>
</gene>
<evidence type="ECO:0000313" key="2">
    <source>
        <dbReference type="Proteomes" id="UP000499080"/>
    </source>
</evidence>
<dbReference type="EMBL" id="BGPR01016201">
    <property type="protein sequence ID" value="GBN72185.1"/>
    <property type="molecule type" value="Genomic_DNA"/>
</dbReference>
<comment type="caution">
    <text evidence="1">The sequence shown here is derived from an EMBL/GenBank/DDBJ whole genome shotgun (WGS) entry which is preliminary data.</text>
</comment>